<dbReference type="AlphaFoldDB" id="A0A928UY46"/>
<gene>
    <name evidence="1" type="ORF">C4F49_17035</name>
</gene>
<reference evidence="1" key="1">
    <citation type="submission" date="2018-02" db="EMBL/GenBank/DDBJ databases">
        <authorList>
            <person name="Vasarhelyi B.M."/>
            <person name="Deshmukh S."/>
            <person name="Balint B."/>
            <person name="Kukolya J."/>
        </authorList>
    </citation>
    <scope>NUCLEOTIDE SEQUENCE</scope>
    <source>
        <strain evidence="1">KB22</strain>
    </source>
</reference>
<protein>
    <submittedName>
        <fullName evidence="1">Uncharacterized protein</fullName>
    </submittedName>
</protein>
<comment type="caution">
    <text evidence="1">The sequence shown here is derived from an EMBL/GenBank/DDBJ whole genome shotgun (WGS) entry which is preliminary data.</text>
</comment>
<name>A0A928UY46_9SPHI</name>
<proteinExistence type="predicted"/>
<evidence type="ECO:0000313" key="1">
    <source>
        <dbReference type="EMBL" id="MBE8715381.1"/>
    </source>
</evidence>
<dbReference type="RefSeq" id="WP_196934977.1">
    <property type="nucleotide sequence ID" value="NZ_MU158698.1"/>
</dbReference>
<keyword evidence="2" id="KW-1185">Reference proteome</keyword>
<organism evidence="1 2">
    <name type="scientific">Sphingobacterium hungaricum</name>
    <dbReference type="NCBI Taxonomy" id="2082723"/>
    <lineage>
        <taxon>Bacteria</taxon>
        <taxon>Pseudomonadati</taxon>
        <taxon>Bacteroidota</taxon>
        <taxon>Sphingobacteriia</taxon>
        <taxon>Sphingobacteriales</taxon>
        <taxon>Sphingobacteriaceae</taxon>
        <taxon>Sphingobacterium</taxon>
    </lineage>
</organism>
<dbReference type="Proteomes" id="UP000616201">
    <property type="component" value="Unassembled WGS sequence"/>
</dbReference>
<evidence type="ECO:0000313" key="2">
    <source>
        <dbReference type="Proteomes" id="UP000616201"/>
    </source>
</evidence>
<sequence length="246" mass="27949">MSTIHLFGNNNNPLTNFGDLEKTIRLNTLMETDFSARDENWISEFLDNLGESNLQLADSEVTILADGFPYMHLKTVSPNENFKAFVIKNELPLLLEKTFGVIINSHHERPDWVLSSGDILNYYLNQEFYTDNSVFSKSDSNIAIGKDEDILVGAPSEAILPSFTRESLREYFVYAGVKNTKVMLIARNYTDEATVSQDLVFNISPAQFASQKDYEDVMKAIAWMLPKHYSFFGVNELEIENGFVSL</sequence>
<dbReference type="EMBL" id="PRDK01000010">
    <property type="protein sequence ID" value="MBE8715381.1"/>
    <property type="molecule type" value="Genomic_DNA"/>
</dbReference>
<accession>A0A928UY46</accession>